<dbReference type="InterPro" id="IPR043129">
    <property type="entry name" value="ATPase_NBD"/>
</dbReference>
<evidence type="ECO:0000313" key="2">
    <source>
        <dbReference type="Proteomes" id="UP000507470"/>
    </source>
</evidence>
<dbReference type="Proteomes" id="UP000507470">
    <property type="component" value="Unassembled WGS sequence"/>
</dbReference>
<evidence type="ECO:0000313" key="1">
    <source>
        <dbReference type="EMBL" id="CAC5383861.1"/>
    </source>
</evidence>
<dbReference type="EMBL" id="CACVKT020003450">
    <property type="protein sequence ID" value="CAC5383861.1"/>
    <property type="molecule type" value="Genomic_DNA"/>
</dbReference>
<proteinExistence type="predicted"/>
<dbReference type="AlphaFoldDB" id="A0A6J8BKE2"/>
<dbReference type="Gene3D" id="3.30.420.40">
    <property type="match status" value="1"/>
</dbReference>
<sequence length="192" mass="21927">MKYNEGETSGRKDTLKEIETEIRSLKDKVRNKMFTFQDCFAMSQIASFFSRQGTRKEHIIGQDMHDEDLEISMGMMILDVTGKELPAIKVFTESIRFLKDHFLVSTFTKISLGYSIDDIFFVITVPAIWSDAAKQFMRVASERAGINSSQMMLAYEPEAAALFCSLLPEDQGIAKYFQEGRRLMIIDLGGKY</sequence>
<accession>A0A6J8BKE2</accession>
<keyword evidence="2" id="KW-1185">Reference proteome</keyword>
<dbReference type="SUPFAM" id="SSF53067">
    <property type="entry name" value="Actin-like ATPase domain"/>
    <property type="match status" value="1"/>
</dbReference>
<gene>
    <name evidence="1" type="ORF">MCOR_19561</name>
</gene>
<dbReference type="PANTHER" id="PTHR14187">
    <property type="entry name" value="ALPHA KINASE/ELONGATION FACTOR 2 KINASE"/>
    <property type="match status" value="1"/>
</dbReference>
<protein>
    <recommendedName>
        <fullName evidence="3">HSPA12A</fullName>
    </recommendedName>
</protein>
<name>A0A6J8BKE2_MYTCO</name>
<dbReference type="PANTHER" id="PTHR14187:SF5">
    <property type="entry name" value="HEAT SHOCK 70 KDA PROTEIN 12A"/>
    <property type="match status" value="1"/>
</dbReference>
<dbReference type="OrthoDB" id="2963168at2759"/>
<organism evidence="1 2">
    <name type="scientific">Mytilus coruscus</name>
    <name type="common">Sea mussel</name>
    <dbReference type="NCBI Taxonomy" id="42192"/>
    <lineage>
        <taxon>Eukaryota</taxon>
        <taxon>Metazoa</taxon>
        <taxon>Spiralia</taxon>
        <taxon>Lophotrochozoa</taxon>
        <taxon>Mollusca</taxon>
        <taxon>Bivalvia</taxon>
        <taxon>Autobranchia</taxon>
        <taxon>Pteriomorphia</taxon>
        <taxon>Mytilida</taxon>
        <taxon>Mytiloidea</taxon>
        <taxon>Mytilidae</taxon>
        <taxon>Mytilinae</taxon>
        <taxon>Mytilus</taxon>
    </lineage>
</organism>
<evidence type="ECO:0008006" key="3">
    <source>
        <dbReference type="Google" id="ProtNLM"/>
    </source>
</evidence>
<reference evidence="1 2" key="1">
    <citation type="submission" date="2020-06" db="EMBL/GenBank/DDBJ databases">
        <authorList>
            <person name="Li R."/>
            <person name="Bekaert M."/>
        </authorList>
    </citation>
    <scope>NUCLEOTIDE SEQUENCE [LARGE SCALE GENOMIC DNA]</scope>
    <source>
        <strain evidence="2">wild</strain>
    </source>
</reference>